<dbReference type="InterPro" id="IPR006121">
    <property type="entry name" value="HMA_dom"/>
</dbReference>
<keyword evidence="1" id="KW-0479">Metal-binding</keyword>
<proteinExistence type="predicted"/>
<protein>
    <submittedName>
        <fullName evidence="3">Heavy-metal-associated domain-containing protein</fullName>
    </submittedName>
</protein>
<gene>
    <name evidence="3" type="ORF">GCM10017559_45940</name>
</gene>
<name>A0ABP6KLU2_9ACTN</name>
<reference evidence="4" key="1">
    <citation type="journal article" date="2019" name="Int. J. Syst. Evol. Microbiol.">
        <title>The Global Catalogue of Microorganisms (GCM) 10K type strain sequencing project: providing services to taxonomists for standard genome sequencing and annotation.</title>
        <authorList>
            <consortium name="The Broad Institute Genomics Platform"/>
            <consortium name="The Broad Institute Genome Sequencing Center for Infectious Disease"/>
            <person name="Wu L."/>
            <person name="Ma J."/>
        </authorList>
    </citation>
    <scope>NUCLEOTIDE SEQUENCE [LARGE SCALE GENOMIC DNA]</scope>
    <source>
        <strain evidence="4">JCM 3106</strain>
    </source>
</reference>
<accession>A0ABP6KLU2</accession>
<evidence type="ECO:0000313" key="3">
    <source>
        <dbReference type="EMBL" id="GAA3017010.1"/>
    </source>
</evidence>
<evidence type="ECO:0000256" key="1">
    <source>
        <dbReference type="ARBA" id="ARBA00022723"/>
    </source>
</evidence>
<dbReference type="InterPro" id="IPR017969">
    <property type="entry name" value="Heavy-metal-associated_CS"/>
</dbReference>
<evidence type="ECO:0000259" key="2">
    <source>
        <dbReference type="PROSITE" id="PS50846"/>
    </source>
</evidence>
<comment type="caution">
    <text evidence="3">The sequence shown here is derived from an EMBL/GenBank/DDBJ whole genome shotgun (WGS) entry which is preliminary data.</text>
</comment>
<keyword evidence="4" id="KW-1185">Reference proteome</keyword>
<dbReference type="EMBL" id="BAAAWD010000013">
    <property type="protein sequence ID" value="GAA3017010.1"/>
    <property type="molecule type" value="Genomic_DNA"/>
</dbReference>
<dbReference type="Proteomes" id="UP001499930">
    <property type="component" value="Unassembled WGS sequence"/>
</dbReference>
<dbReference type="CDD" id="cd00371">
    <property type="entry name" value="HMA"/>
    <property type="match status" value="1"/>
</dbReference>
<dbReference type="Gene3D" id="3.30.70.100">
    <property type="match status" value="1"/>
</dbReference>
<sequence>MSVVTTYAVQGMTCGGCAKRVRTALDTAIPGLEDIEVDPKAGQVRISAPAPVSAEAVQAAVETTGYRFAGVLS</sequence>
<feature type="domain" description="HMA" evidence="2">
    <location>
        <begin position="3"/>
        <end position="69"/>
    </location>
</feature>
<dbReference type="SUPFAM" id="SSF55008">
    <property type="entry name" value="HMA, heavy metal-associated domain"/>
    <property type="match status" value="1"/>
</dbReference>
<dbReference type="RefSeq" id="WP_344898651.1">
    <property type="nucleotide sequence ID" value="NZ_BAAAWD010000013.1"/>
</dbReference>
<organism evidence="3 4">
    <name type="scientific">Streptosporangium longisporum</name>
    <dbReference type="NCBI Taxonomy" id="46187"/>
    <lineage>
        <taxon>Bacteria</taxon>
        <taxon>Bacillati</taxon>
        <taxon>Actinomycetota</taxon>
        <taxon>Actinomycetes</taxon>
        <taxon>Streptosporangiales</taxon>
        <taxon>Streptosporangiaceae</taxon>
        <taxon>Streptosporangium</taxon>
    </lineage>
</organism>
<dbReference type="PROSITE" id="PS50846">
    <property type="entry name" value="HMA_2"/>
    <property type="match status" value="1"/>
</dbReference>
<dbReference type="PROSITE" id="PS01047">
    <property type="entry name" value="HMA_1"/>
    <property type="match status" value="1"/>
</dbReference>
<evidence type="ECO:0000313" key="4">
    <source>
        <dbReference type="Proteomes" id="UP001499930"/>
    </source>
</evidence>
<dbReference type="InterPro" id="IPR036163">
    <property type="entry name" value="HMA_dom_sf"/>
</dbReference>
<dbReference type="Pfam" id="PF00403">
    <property type="entry name" value="HMA"/>
    <property type="match status" value="1"/>
</dbReference>